<proteinExistence type="predicted"/>
<dbReference type="Gene3D" id="3.20.20.30">
    <property type="entry name" value="Luciferase-like domain"/>
    <property type="match status" value="1"/>
</dbReference>
<evidence type="ECO:0000313" key="2">
    <source>
        <dbReference type="Proteomes" id="UP001465755"/>
    </source>
</evidence>
<name>A0AAW1PSJ5_9CHLO</name>
<dbReference type="InterPro" id="IPR036661">
    <property type="entry name" value="Luciferase-like_sf"/>
</dbReference>
<accession>A0AAW1PSJ5</accession>
<keyword evidence="2" id="KW-1185">Reference proteome</keyword>
<dbReference type="GO" id="GO:0016705">
    <property type="term" value="F:oxidoreductase activity, acting on paired donors, with incorporation or reduction of molecular oxygen"/>
    <property type="evidence" value="ECO:0007669"/>
    <property type="project" value="InterPro"/>
</dbReference>
<dbReference type="AlphaFoldDB" id="A0AAW1PSJ5"/>
<comment type="caution">
    <text evidence="1">The sequence shown here is derived from an EMBL/GenBank/DDBJ whole genome shotgun (WGS) entry which is preliminary data.</text>
</comment>
<reference evidence="1 2" key="1">
    <citation type="journal article" date="2024" name="Nat. Commun.">
        <title>Phylogenomics reveals the evolutionary origins of lichenization in chlorophyte algae.</title>
        <authorList>
            <person name="Puginier C."/>
            <person name="Libourel C."/>
            <person name="Otte J."/>
            <person name="Skaloud P."/>
            <person name="Haon M."/>
            <person name="Grisel S."/>
            <person name="Petersen M."/>
            <person name="Berrin J.G."/>
            <person name="Delaux P.M."/>
            <person name="Dal Grande F."/>
            <person name="Keller J."/>
        </authorList>
    </citation>
    <scope>NUCLEOTIDE SEQUENCE [LARGE SCALE GENOMIC DNA]</scope>
    <source>
        <strain evidence="1 2">SAG 2036</strain>
    </source>
</reference>
<evidence type="ECO:0000313" key="1">
    <source>
        <dbReference type="EMBL" id="KAK9811099.1"/>
    </source>
</evidence>
<organism evidence="1 2">
    <name type="scientific">Symbiochloris irregularis</name>
    <dbReference type="NCBI Taxonomy" id="706552"/>
    <lineage>
        <taxon>Eukaryota</taxon>
        <taxon>Viridiplantae</taxon>
        <taxon>Chlorophyta</taxon>
        <taxon>core chlorophytes</taxon>
        <taxon>Trebouxiophyceae</taxon>
        <taxon>Trebouxiales</taxon>
        <taxon>Trebouxiaceae</taxon>
        <taxon>Symbiochloris</taxon>
    </lineage>
</organism>
<dbReference type="Proteomes" id="UP001465755">
    <property type="component" value="Unassembled WGS sequence"/>
</dbReference>
<gene>
    <name evidence="1" type="ORF">WJX73_002625</name>
</gene>
<dbReference type="EMBL" id="JALJOQ010000011">
    <property type="protein sequence ID" value="KAK9811099.1"/>
    <property type="molecule type" value="Genomic_DNA"/>
</dbReference>
<protein>
    <submittedName>
        <fullName evidence="1">Uncharacterized protein</fullName>
    </submittedName>
</protein>
<sequence length="133" mass="14957">MLKQKTNEAVEILRSIWFHRRQQLQNGKVDEVMAGVYYRPEQRLVLWAGGLRPSDVVCCTRIGLAAAGLQVSDDAVKAMDLLQQACLEHQRTISEGLEDAVQHLARLKAVSRYVVSQGPSEHPRQTLQPQVRA</sequence>